<feature type="region of interest" description="Disordered" evidence="1">
    <location>
        <begin position="119"/>
        <end position="154"/>
    </location>
</feature>
<proteinExistence type="predicted"/>
<reference evidence="2 3" key="1">
    <citation type="submission" date="2023-08" db="EMBL/GenBank/DDBJ databases">
        <title>Black Yeasts Isolated from many extreme environments.</title>
        <authorList>
            <person name="Coleine C."/>
            <person name="Stajich J.E."/>
            <person name="Selbmann L."/>
        </authorList>
    </citation>
    <scope>NUCLEOTIDE SEQUENCE [LARGE SCALE GENOMIC DNA]</scope>
    <source>
        <strain evidence="2 3">CCFEE 5910</strain>
    </source>
</reference>
<dbReference type="Proteomes" id="UP001309876">
    <property type="component" value="Unassembled WGS sequence"/>
</dbReference>
<evidence type="ECO:0000313" key="3">
    <source>
        <dbReference type="Proteomes" id="UP001309876"/>
    </source>
</evidence>
<accession>A0AAN7T4E4</accession>
<name>A0AAN7T4E4_9EURO</name>
<comment type="caution">
    <text evidence="2">The sequence shown here is derived from an EMBL/GenBank/DDBJ whole genome shotgun (WGS) entry which is preliminary data.</text>
</comment>
<protein>
    <submittedName>
        <fullName evidence="2">Uncharacterized protein</fullName>
    </submittedName>
</protein>
<feature type="compositionally biased region" description="Acidic residues" evidence="1">
    <location>
        <begin position="119"/>
        <end position="139"/>
    </location>
</feature>
<dbReference type="AlphaFoldDB" id="A0AAN7T4E4"/>
<dbReference type="EMBL" id="JAVRRJ010000002">
    <property type="protein sequence ID" value="KAK5087994.1"/>
    <property type="molecule type" value="Genomic_DNA"/>
</dbReference>
<gene>
    <name evidence="2" type="ORF">LTR05_002210</name>
</gene>
<sequence>MEDRLRLTPKVLAEGFAGPEADSPWARTFEQRGANKQYLKAWRAANKVKQAEAITKSHKPFSFVAPSESLDVTLTGNFVLQKSVLFSNFTDKANQDVQSKDASSVLKVDKGLLVEDSDGFEGADATADEGITDSDEDLDKENVPPSVVDDSDDF</sequence>
<evidence type="ECO:0000256" key="1">
    <source>
        <dbReference type="SAM" id="MobiDB-lite"/>
    </source>
</evidence>
<organism evidence="2 3">
    <name type="scientific">Lithohypha guttulata</name>
    <dbReference type="NCBI Taxonomy" id="1690604"/>
    <lineage>
        <taxon>Eukaryota</taxon>
        <taxon>Fungi</taxon>
        <taxon>Dikarya</taxon>
        <taxon>Ascomycota</taxon>
        <taxon>Pezizomycotina</taxon>
        <taxon>Eurotiomycetes</taxon>
        <taxon>Chaetothyriomycetidae</taxon>
        <taxon>Chaetothyriales</taxon>
        <taxon>Trichomeriaceae</taxon>
        <taxon>Lithohypha</taxon>
    </lineage>
</organism>
<evidence type="ECO:0000313" key="2">
    <source>
        <dbReference type="EMBL" id="KAK5087994.1"/>
    </source>
</evidence>
<keyword evidence="3" id="KW-1185">Reference proteome</keyword>